<dbReference type="EMBL" id="KZ613473">
    <property type="protein sequence ID" value="PMD24113.1"/>
    <property type="molecule type" value="Genomic_DNA"/>
</dbReference>
<dbReference type="AlphaFoldDB" id="A0A2J6QCW3"/>
<dbReference type="OrthoDB" id="5394254at2759"/>
<gene>
    <name evidence="2" type="ORF">NA56DRAFT_643392</name>
</gene>
<dbReference type="Proteomes" id="UP000235672">
    <property type="component" value="Unassembled WGS sequence"/>
</dbReference>
<sequence length="332" mass="36351">MAPLAERVSERAVAIVQQGDAIVRPSKIPRSLRFPLLSLLSLTLSSMLYSFTAGYTSDLARVSRSLEQWWQVSALLIWRIFELGLGWYGNYDGYDLAALTLLSHGPSLYLLATFYEVRPITVFLSLGIDIITTYIPFRLLRPLSLAHSASNMKHALSVPNNEILTSTSIQIYTTILAGIIYAVALYTSFATFLPVLLATYFNNIPTIEAAHTASPISLFPLAVLLGFASKSFIFTPAVAVLPSLADAKKTAFNPATSSFWEHLEYNFWRFSRKTKVVFQRTVTLMLVSGLNTFIQALFTIEGVETKGAAGFSMVWTIASGIVGAALGVVSAA</sequence>
<feature type="transmembrane region" description="Helical" evidence="1">
    <location>
        <begin position="310"/>
        <end position="329"/>
    </location>
</feature>
<feature type="transmembrane region" description="Helical" evidence="1">
    <location>
        <begin position="277"/>
        <end position="298"/>
    </location>
</feature>
<organism evidence="2 3">
    <name type="scientific">Hyaloscypha hepaticicola</name>
    <dbReference type="NCBI Taxonomy" id="2082293"/>
    <lineage>
        <taxon>Eukaryota</taxon>
        <taxon>Fungi</taxon>
        <taxon>Dikarya</taxon>
        <taxon>Ascomycota</taxon>
        <taxon>Pezizomycotina</taxon>
        <taxon>Leotiomycetes</taxon>
        <taxon>Helotiales</taxon>
        <taxon>Hyaloscyphaceae</taxon>
        <taxon>Hyaloscypha</taxon>
    </lineage>
</organism>
<feature type="transmembrane region" description="Helical" evidence="1">
    <location>
        <begin position="175"/>
        <end position="201"/>
    </location>
</feature>
<feature type="transmembrane region" description="Helical" evidence="1">
    <location>
        <begin position="34"/>
        <end position="56"/>
    </location>
</feature>
<keyword evidence="1" id="KW-0812">Transmembrane</keyword>
<evidence type="ECO:0000256" key="1">
    <source>
        <dbReference type="SAM" id="Phobius"/>
    </source>
</evidence>
<dbReference type="STRING" id="1745343.A0A2J6QCW3"/>
<evidence type="ECO:0000313" key="2">
    <source>
        <dbReference type="EMBL" id="PMD24113.1"/>
    </source>
</evidence>
<accession>A0A2J6QCW3</accession>
<feature type="transmembrane region" description="Helical" evidence="1">
    <location>
        <begin position="68"/>
        <end position="89"/>
    </location>
</feature>
<name>A0A2J6QCW3_9HELO</name>
<feature type="transmembrane region" description="Helical" evidence="1">
    <location>
        <begin position="221"/>
        <end position="241"/>
    </location>
</feature>
<reference evidence="2 3" key="1">
    <citation type="submission" date="2016-05" db="EMBL/GenBank/DDBJ databases">
        <title>A degradative enzymes factory behind the ericoid mycorrhizal symbiosis.</title>
        <authorList>
            <consortium name="DOE Joint Genome Institute"/>
            <person name="Martino E."/>
            <person name="Morin E."/>
            <person name="Grelet G."/>
            <person name="Kuo A."/>
            <person name="Kohler A."/>
            <person name="Daghino S."/>
            <person name="Barry K."/>
            <person name="Choi C."/>
            <person name="Cichocki N."/>
            <person name="Clum A."/>
            <person name="Copeland A."/>
            <person name="Hainaut M."/>
            <person name="Haridas S."/>
            <person name="Labutti K."/>
            <person name="Lindquist E."/>
            <person name="Lipzen A."/>
            <person name="Khouja H.-R."/>
            <person name="Murat C."/>
            <person name="Ohm R."/>
            <person name="Olson A."/>
            <person name="Spatafora J."/>
            <person name="Veneault-Fourrey C."/>
            <person name="Henrissat B."/>
            <person name="Grigoriev I."/>
            <person name="Martin F."/>
            <person name="Perotto S."/>
        </authorList>
    </citation>
    <scope>NUCLEOTIDE SEQUENCE [LARGE SCALE GENOMIC DNA]</scope>
    <source>
        <strain evidence="2 3">UAMH 7357</strain>
    </source>
</reference>
<keyword evidence="3" id="KW-1185">Reference proteome</keyword>
<keyword evidence="1" id="KW-0472">Membrane</keyword>
<protein>
    <submittedName>
        <fullName evidence="2">Uncharacterized protein</fullName>
    </submittedName>
</protein>
<keyword evidence="1" id="KW-1133">Transmembrane helix</keyword>
<evidence type="ECO:0000313" key="3">
    <source>
        <dbReference type="Proteomes" id="UP000235672"/>
    </source>
</evidence>
<proteinExistence type="predicted"/>